<dbReference type="Proteomes" id="UP001368654">
    <property type="component" value="Unassembled WGS sequence"/>
</dbReference>
<accession>A0ABU8LQK3</accession>
<keyword evidence="2" id="KW-1185">Reference proteome</keyword>
<reference evidence="1 2" key="1">
    <citation type="submission" date="2024-02" db="EMBL/GenBank/DDBJ databases">
        <authorList>
            <person name="Saticioglu I.B."/>
        </authorList>
    </citation>
    <scope>NUCLEOTIDE SEQUENCE [LARGE SCALE GENOMIC DNA]</scope>
    <source>
        <strain evidence="1 2">Mu-86</strain>
    </source>
</reference>
<evidence type="ECO:0000313" key="1">
    <source>
        <dbReference type="EMBL" id="MEJ1154163.1"/>
    </source>
</evidence>
<dbReference type="EMBL" id="JBBDGL010000001">
    <property type="protein sequence ID" value="MEJ1154163.1"/>
    <property type="molecule type" value="Genomic_DNA"/>
</dbReference>
<evidence type="ECO:0000313" key="2">
    <source>
        <dbReference type="Proteomes" id="UP001368654"/>
    </source>
</evidence>
<sequence>MQYRLMNDYSADWPFWGGKGGAGLCADGDLALPVETAIAVRAWASQFNALFDWQHGWPSAAIAAAHAEEGRRLYDEVKSALPGDEVVLQYWERTYREGP</sequence>
<comment type="caution">
    <text evidence="1">The sequence shown here is derived from an EMBL/GenBank/DDBJ whole genome shotgun (WGS) entry which is preliminary data.</text>
</comment>
<name>A0ABU8LQK3_9MICO</name>
<organism evidence="1 2">
    <name type="scientific">Microbacterium marmarense</name>
    <dbReference type="NCBI Taxonomy" id="3122051"/>
    <lineage>
        <taxon>Bacteria</taxon>
        <taxon>Bacillati</taxon>
        <taxon>Actinomycetota</taxon>
        <taxon>Actinomycetes</taxon>
        <taxon>Micrococcales</taxon>
        <taxon>Microbacteriaceae</taxon>
        <taxon>Microbacterium</taxon>
    </lineage>
</organism>
<gene>
    <name evidence="1" type="ORF">WDU96_00935</name>
</gene>
<protein>
    <submittedName>
        <fullName evidence="1">Uncharacterized protein</fullName>
    </submittedName>
</protein>
<dbReference type="RefSeq" id="WP_337336610.1">
    <property type="nucleotide sequence ID" value="NZ_JBBDGL010000001.1"/>
</dbReference>
<proteinExistence type="predicted"/>